<name>A0A6C1C7C1_9ACTN</name>
<dbReference type="InterPro" id="IPR006311">
    <property type="entry name" value="TAT_signal"/>
</dbReference>
<dbReference type="Proteomes" id="UP000298111">
    <property type="component" value="Unassembled WGS sequence"/>
</dbReference>
<dbReference type="PANTHER" id="PTHR30024">
    <property type="entry name" value="ALIPHATIC SULFONATES-BINDING PROTEIN-RELATED"/>
    <property type="match status" value="1"/>
</dbReference>
<dbReference type="InterPro" id="IPR015168">
    <property type="entry name" value="SsuA/THI5"/>
</dbReference>
<dbReference type="Pfam" id="PF09084">
    <property type="entry name" value="NMT1"/>
    <property type="match status" value="1"/>
</dbReference>
<dbReference type="EMBL" id="RCIY01000069">
    <property type="protein sequence ID" value="TGG80546.1"/>
    <property type="molecule type" value="Genomic_DNA"/>
</dbReference>
<proteinExistence type="predicted"/>
<reference evidence="1 2" key="1">
    <citation type="submission" date="2018-10" db="EMBL/GenBank/DDBJ databases">
        <title>Isolation of pseudouridimycin from Streptomyces albus DSM 40763.</title>
        <authorList>
            <person name="Rosenqvist P."/>
            <person name="Metsae-Ketelae M."/>
            <person name="Virta P."/>
        </authorList>
    </citation>
    <scope>NUCLEOTIDE SEQUENCE [LARGE SCALE GENOMIC DNA]</scope>
    <source>
        <strain evidence="1 2">DSM 40763</strain>
    </source>
</reference>
<sequence length="353" mass="38934">MRPPERPPHLRRREFLAYTALTGLAATAATGCGRASGRGVPADTLRYQGWAGTVTPAELAEDLGHLDGLTLRWVGNTTSGPQDIQAAAAGDTDFGGAFNGAVVKMAAAKAPVRAVISYYGVDEERYNGFYVLEDSPIRTARDLIGRRVAMNTLGAHAEAMLDTYLERAGLDPAQAAQVERIALPPVNTEQALRKGHIDVAVLGDILRDKARERGGIRALFDDHRLLGTFSAGTYVMADRYLDRYPEQARAFVTGVGRALDWSRRTPRDEVVARMVRIVRRRDRSEDLDPLRYWRSYGVARAGGRIAPGELSLWARWLQRRGDIKADRVHLPDIYTNAFNHSPAPARHRSGSRP</sequence>
<dbReference type="GeneID" id="75180648"/>
<dbReference type="Gene3D" id="3.40.190.10">
    <property type="entry name" value="Periplasmic binding protein-like II"/>
    <property type="match status" value="2"/>
</dbReference>
<comment type="caution">
    <text evidence="1">The sequence shown here is derived from an EMBL/GenBank/DDBJ whole genome shotgun (WGS) entry which is preliminary data.</text>
</comment>
<dbReference type="PROSITE" id="PS51318">
    <property type="entry name" value="TAT"/>
    <property type="match status" value="1"/>
</dbReference>
<protein>
    <submittedName>
        <fullName evidence="1">ABC transporter substrate-binding protein</fullName>
    </submittedName>
</protein>
<dbReference type="AlphaFoldDB" id="A0A6C1C7C1"/>
<evidence type="ECO:0000313" key="2">
    <source>
        <dbReference type="Proteomes" id="UP000298111"/>
    </source>
</evidence>
<dbReference type="PROSITE" id="PS51257">
    <property type="entry name" value="PROKAR_LIPOPROTEIN"/>
    <property type="match status" value="1"/>
</dbReference>
<gene>
    <name evidence="1" type="ORF">D8771_22460</name>
</gene>
<evidence type="ECO:0000313" key="1">
    <source>
        <dbReference type="EMBL" id="TGG80546.1"/>
    </source>
</evidence>
<organism evidence="1 2">
    <name type="scientific">Streptomyces albus</name>
    <dbReference type="NCBI Taxonomy" id="1888"/>
    <lineage>
        <taxon>Bacteria</taxon>
        <taxon>Bacillati</taxon>
        <taxon>Actinomycetota</taxon>
        <taxon>Actinomycetes</taxon>
        <taxon>Kitasatosporales</taxon>
        <taxon>Streptomycetaceae</taxon>
        <taxon>Streptomyces</taxon>
    </lineage>
</organism>
<dbReference type="RefSeq" id="WP_031174772.1">
    <property type="nucleotide sequence ID" value="NZ_BBQG01000008.1"/>
</dbReference>
<accession>A0A6C1C7C1</accession>
<dbReference type="SUPFAM" id="SSF53850">
    <property type="entry name" value="Periplasmic binding protein-like II"/>
    <property type="match status" value="1"/>
</dbReference>